<dbReference type="OrthoDB" id="4170469at2"/>
<evidence type="ECO:0000313" key="1">
    <source>
        <dbReference type="EMBL" id="PXY31310.1"/>
    </source>
</evidence>
<dbReference type="Proteomes" id="UP000249915">
    <property type="component" value="Unassembled WGS sequence"/>
</dbReference>
<gene>
    <name evidence="1" type="ORF">BAY60_02630</name>
</gene>
<keyword evidence="2" id="KW-1185">Reference proteome</keyword>
<evidence type="ECO:0000313" key="2">
    <source>
        <dbReference type="Proteomes" id="UP000249915"/>
    </source>
</evidence>
<dbReference type="EMBL" id="MASW01000001">
    <property type="protein sequence ID" value="PXY31310.1"/>
    <property type="molecule type" value="Genomic_DNA"/>
</dbReference>
<comment type="caution">
    <text evidence="1">The sequence shown here is derived from an EMBL/GenBank/DDBJ whole genome shotgun (WGS) entry which is preliminary data.</text>
</comment>
<sequence length="183" mass="19448">MPGRTGVAAVSAWLYVPAGRRCVVGAVPPVELRVGNTGTDDVWFPGVLDGSETASRFPIYRPAVLGATDEVVAEPPAPEDGLVGPLRRTDFHRLRPGETFDPTSRGRFLPLSTFATFTPAVPGTYRYRLLIDTTAEDPGAWLGKFGQQAYTDEVLPLLAGVPRVRFVTALDVDVGPAAPGTGS</sequence>
<reference evidence="1 2" key="1">
    <citation type="submission" date="2016-07" db="EMBL/GenBank/DDBJ databases">
        <title>Draft genome sequence of Prauserella muralis DSM 45305, isolated from a mould-covered wall in an indoor environment.</title>
        <authorList>
            <person name="Ruckert C."/>
            <person name="Albersmeier A."/>
            <person name="Jiang C.-L."/>
            <person name="Jiang Y."/>
            <person name="Kalinowski J."/>
            <person name="Schneider O."/>
            <person name="Winkler A."/>
            <person name="Zotchev S.B."/>
        </authorList>
    </citation>
    <scope>NUCLEOTIDE SEQUENCE [LARGE SCALE GENOMIC DNA]</scope>
    <source>
        <strain evidence="1 2">DSM 45305</strain>
    </source>
</reference>
<organism evidence="1 2">
    <name type="scientific">Prauserella muralis</name>
    <dbReference type="NCBI Taxonomy" id="588067"/>
    <lineage>
        <taxon>Bacteria</taxon>
        <taxon>Bacillati</taxon>
        <taxon>Actinomycetota</taxon>
        <taxon>Actinomycetes</taxon>
        <taxon>Pseudonocardiales</taxon>
        <taxon>Pseudonocardiaceae</taxon>
        <taxon>Prauserella</taxon>
    </lineage>
</organism>
<protein>
    <submittedName>
        <fullName evidence="1">Uncharacterized protein</fullName>
    </submittedName>
</protein>
<proteinExistence type="predicted"/>
<name>A0A2V4B7T8_9PSEU</name>
<accession>A0A2V4B7T8</accession>
<dbReference type="AlphaFoldDB" id="A0A2V4B7T8"/>
<dbReference type="RefSeq" id="WP_112279342.1">
    <property type="nucleotide sequence ID" value="NZ_MASW01000001.1"/>
</dbReference>